<comment type="caution">
    <text evidence="2">The sequence shown here is derived from an EMBL/GenBank/DDBJ whole genome shotgun (WGS) entry which is preliminary data.</text>
</comment>
<dbReference type="Proteomes" id="UP001299012">
    <property type="component" value="Unassembled WGS sequence"/>
</dbReference>
<keyword evidence="3" id="KW-1185">Reference proteome</keyword>
<gene>
    <name evidence="2" type="ORF">L0F81_23850</name>
</gene>
<proteinExistence type="predicted"/>
<reference evidence="2 3" key="1">
    <citation type="submission" date="2022-01" db="EMBL/GenBank/DDBJ databases">
        <title>Draft Genome Sequences of Seven Type Strains of the Genus Streptomyces.</title>
        <authorList>
            <person name="Aziz S."/>
            <person name="Coretto E."/>
            <person name="Chronakova A."/>
            <person name="Sproer C."/>
            <person name="Huber K."/>
            <person name="Nouioui I."/>
            <person name="Gross H."/>
        </authorList>
    </citation>
    <scope>NUCLEOTIDE SEQUENCE [LARGE SCALE GENOMIC DNA]</scope>
    <source>
        <strain evidence="2 3">DSM 41685</strain>
    </source>
</reference>
<feature type="region of interest" description="Disordered" evidence="1">
    <location>
        <begin position="1"/>
        <end position="24"/>
    </location>
</feature>
<evidence type="ECO:0000313" key="3">
    <source>
        <dbReference type="Proteomes" id="UP001299012"/>
    </source>
</evidence>
<dbReference type="RefSeq" id="WP_158103144.1">
    <property type="nucleotide sequence ID" value="NZ_JAKKZF010000102.1"/>
</dbReference>
<evidence type="ECO:0000256" key="1">
    <source>
        <dbReference type="SAM" id="MobiDB-lite"/>
    </source>
</evidence>
<protein>
    <submittedName>
        <fullName evidence="2">Uncharacterized protein</fullName>
    </submittedName>
</protein>
<dbReference type="EMBL" id="JAKKZF010000102">
    <property type="protein sequence ID" value="MCG0066287.1"/>
    <property type="molecule type" value="Genomic_DNA"/>
</dbReference>
<evidence type="ECO:0000313" key="2">
    <source>
        <dbReference type="EMBL" id="MCG0066287.1"/>
    </source>
</evidence>
<feature type="compositionally biased region" description="Basic and acidic residues" evidence="1">
    <location>
        <begin position="1"/>
        <end position="12"/>
    </location>
</feature>
<organism evidence="2 3">
    <name type="scientific">Streptomyces tricolor</name>
    <dbReference type="NCBI Taxonomy" id="68277"/>
    <lineage>
        <taxon>Bacteria</taxon>
        <taxon>Bacillati</taxon>
        <taxon>Actinomycetota</taxon>
        <taxon>Actinomycetes</taxon>
        <taxon>Kitasatosporales</taxon>
        <taxon>Streptomycetaceae</taxon>
        <taxon>Streptomyces</taxon>
        <taxon>Streptomyces violaceoruber group</taxon>
    </lineage>
</organism>
<name>A0ABS9JL39_9ACTN</name>
<accession>A0ABS9JL39</accession>
<sequence>MSEQQPEERDPAPKPNPISGEPATVEACQQDYADADDVRRRLGWKDSD</sequence>